<proteinExistence type="predicted"/>
<dbReference type="EMBL" id="LR798243">
    <property type="protein sequence ID" value="CAB5214877.1"/>
    <property type="molecule type" value="Genomic_DNA"/>
</dbReference>
<protein>
    <submittedName>
        <fullName evidence="1">Uncharacterized protein</fullName>
    </submittedName>
</protein>
<organism evidence="1">
    <name type="scientific">uncultured Caudovirales phage</name>
    <dbReference type="NCBI Taxonomy" id="2100421"/>
    <lineage>
        <taxon>Viruses</taxon>
        <taxon>Duplodnaviria</taxon>
        <taxon>Heunggongvirae</taxon>
        <taxon>Uroviricota</taxon>
        <taxon>Caudoviricetes</taxon>
        <taxon>Peduoviridae</taxon>
        <taxon>Maltschvirus</taxon>
        <taxon>Maltschvirus maltsch</taxon>
    </lineage>
</organism>
<gene>
    <name evidence="1" type="ORF">UFOVP190_301</name>
</gene>
<reference evidence="1" key="1">
    <citation type="submission" date="2020-05" db="EMBL/GenBank/DDBJ databases">
        <authorList>
            <person name="Chiriac C."/>
            <person name="Salcher M."/>
            <person name="Ghai R."/>
            <person name="Kavagutti S V."/>
        </authorList>
    </citation>
    <scope>NUCLEOTIDE SEQUENCE</scope>
</reference>
<name>A0A6J7WH23_9CAUD</name>
<accession>A0A6J7WH23</accession>
<evidence type="ECO:0000313" key="1">
    <source>
        <dbReference type="EMBL" id="CAB5214877.1"/>
    </source>
</evidence>
<sequence length="286" mass="33869">MNTKLHIEYANPDDLSDSILVEFALRDYRIVQEWAERVKYAQKLYTIDDPARFYGFGPIERQKADAIYRINQCVDIINKQVPIINRRLTYVEDQDTLNYLHSIFEKYHGLLGMQDGEYWQNAGPEVKQALADLNIAVHRCETVARGAEPRHVVTWFGMPKTEMYRYKDYEDFAYLWDAGTVFLNYVEIGKTMEDLYNDNDQYISRDAFKPFRHWSADFVVRYSPQTLEQCRAKRSAITKFYYDHEKFFGDWRPEYTFGSLPVADIITNVDLKDIESRQFVKSVNFV</sequence>